<dbReference type="Proteomes" id="UP001464555">
    <property type="component" value="Unassembled WGS sequence"/>
</dbReference>
<evidence type="ECO:0000313" key="1">
    <source>
        <dbReference type="EMBL" id="MEL1245536.1"/>
    </source>
</evidence>
<gene>
    <name evidence="1" type="ORF">AAEO56_14775</name>
</gene>
<comment type="caution">
    <text evidence="1">The sequence shown here is derived from an EMBL/GenBank/DDBJ whole genome shotgun (WGS) entry which is preliminary data.</text>
</comment>
<evidence type="ECO:0000313" key="2">
    <source>
        <dbReference type="Proteomes" id="UP001464555"/>
    </source>
</evidence>
<proteinExistence type="predicted"/>
<name>A0ABU9HZE5_9FLAO</name>
<accession>A0ABU9HZE5</accession>
<dbReference type="RefSeq" id="WP_341697833.1">
    <property type="nucleotide sequence ID" value="NZ_JBBYHR010000008.1"/>
</dbReference>
<keyword evidence="2" id="KW-1185">Reference proteome</keyword>
<evidence type="ECO:0008006" key="3">
    <source>
        <dbReference type="Google" id="ProtNLM"/>
    </source>
</evidence>
<sequence length="76" mass="9291">MDFQATKEELAKMILESDDSKLIDKVRKLLFKEKKDFYDEFTEDQKLEIRYGIEQLDRGQSITWEDFKKRRKLRNA</sequence>
<reference evidence="1 2" key="1">
    <citation type="submission" date="2024-04" db="EMBL/GenBank/DDBJ databases">
        <title>Flavobacterium sp. DGU11 16S ribosomal RNA gene Genome sequencing and assembly.</title>
        <authorList>
            <person name="Park S."/>
        </authorList>
    </citation>
    <scope>NUCLEOTIDE SEQUENCE [LARGE SCALE GENOMIC DNA]</scope>
    <source>
        <strain evidence="1 2">DGU11</strain>
    </source>
</reference>
<protein>
    <recommendedName>
        <fullName evidence="3">Addiction module component</fullName>
    </recommendedName>
</protein>
<dbReference type="EMBL" id="JBBYHR010000008">
    <property type="protein sequence ID" value="MEL1245536.1"/>
    <property type="molecule type" value="Genomic_DNA"/>
</dbReference>
<organism evidence="1 2">
    <name type="scientific">Flavobacterium arundinis</name>
    <dbReference type="NCBI Taxonomy" id="3139143"/>
    <lineage>
        <taxon>Bacteria</taxon>
        <taxon>Pseudomonadati</taxon>
        <taxon>Bacteroidota</taxon>
        <taxon>Flavobacteriia</taxon>
        <taxon>Flavobacteriales</taxon>
        <taxon>Flavobacteriaceae</taxon>
        <taxon>Flavobacterium</taxon>
    </lineage>
</organism>